<dbReference type="InterPro" id="IPR053164">
    <property type="entry name" value="IS1016-like_transposase"/>
</dbReference>
<dbReference type="AlphaFoldDB" id="A0A382S327"/>
<dbReference type="InterPro" id="IPR024445">
    <property type="entry name" value="Tnp_ISXO2-like"/>
</dbReference>
<dbReference type="SMART" id="SM01126">
    <property type="entry name" value="DDE_Tnp_IS1595"/>
    <property type="match status" value="1"/>
</dbReference>
<protein>
    <recommendedName>
        <fullName evidence="1">ISXO2-like transposase domain-containing protein</fullName>
    </recommendedName>
</protein>
<evidence type="ECO:0000259" key="1">
    <source>
        <dbReference type="SMART" id="SM01126"/>
    </source>
</evidence>
<dbReference type="Pfam" id="PF12762">
    <property type="entry name" value="DDE_Tnp_IS1595"/>
    <property type="match status" value="1"/>
</dbReference>
<organism evidence="2">
    <name type="scientific">marine metagenome</name>
    <dbReference type="NCBI Taxonomy" id="408172"/>
    <lineage>
        <taxon>unclassified sequences</taxon>
        <taxon>metagenomes</taxon>
        <taxon>ecological metagenomes</taxon>
    </lineage>
</organism>
<feature type="domain" description="ISXO2-like transposase" evidence="1">
    <location>
        <begin position="40"/>
        <end position="136"/>
    </location>
</feature>
<dbReference type="PANTHER" id="PTHR47163">
    <property type="entry name" value="DDE_TNP_IS1595 DOMAIN-CONTAINING PROTEIN"/>
    <property type="match status" value="1"/>
</dbReference>
<gene>
    <name evidence="2" type="ORF">METZ01_LOCUS356481</name>
</gene>
<evidence type="ECO:0000313" key="2">
    <source>
        <dbReference type="EMBL" id="SVD03627.1"/>
    </source>
</evidence>
<dbReference type="EMBL" id="UINC01125657">
    <property type="protein sequence ID" value="SVD03627.1"/>
    <property type="molecule type" value="Genomic_DNA"/>
</dbReference>
<reference evidence="2" key="1">
    <citation type="submission" date="2018-05" db="EMBL/GenBank/DDBJ databases">
        <authorList>
            <person name="Lanie J.A."/>
            <person name="Ng W.-L."/>
            <person name="Kazmierczak K.M."/>
            <person name="Andrzejewski T.M."/>
            <person name="Davidsen T.M."/>
            <person name="Wayne K.J."/>
            <person name="Tettelin H."/>
            <person name="Glass J.I."/>
            <person name="Rusch D."/>
            <person name="Podicherti R."/>
            <person name="Tsui H.-C.T."/>
            <person name="Winkler M.E."/>
        </authorList>
    </citation>
    <scope>NUCLEOTIDE SEQUENCE</scope>
</reference>
<sequence length="136" mass="15150">MRSEPQDGGLFSVVFARSLFCNWIPSERPCSAARLRWKRVTSGASEKGSAGGAPVFGLLKRGGRLYTKIIPDASGATLMPIIERKVVSDSIVYSDCWKAYNVFDVSDFKHFWINHSELFADAHNHINGIEKFLELG</sequence>
<dbReference type="PANTHER" id="PTHR47163:SF2">
    <property type="entry name" value="SI:DKEY-17M8.2"/>
    <property type="match status" value="1"/>
</dbReference>
<name>A0A382S327_9ZZZZ</name>
<accession>A0A382S327</accession>
<proteinExistence type="predicted"/>